<reference evidence="1 2" key="1">
    <citation type="submission" date="2019-07" db="EMBL/GenBank/DDBJ databases">
        <authorList>
            <person name="Lauer M.J."/>
            <person name="Stoner T.H."/>
            <person name="Garlena R.A."/>
            <person name="Russell D.A."/>
            <person name="Pope W.H."/>
            <person name="Jacobs-Sera D."/>
            <person name="Hatfull G.F."/>
        </authorList>
    </citation>
    <scope>NUCLEOTIDE SEQUENCE [LARGE SCALE GENOMIC DNA]</scope>
</reference>
<proteinExistence type="predicted"/>
<name>A0A5J6TEP1_9CAUD</name>
<evidence type="ECO:0000313" key="2">
    <source>
        <dbReference type="Proteomes" id="UP000325832"/>
    </source>
</evidence>
<evidence type="ECO:0000313" key="1">
    <source>
        <dbReference type="EMBL" id="QFG08227.1"/>
    </source>
</evidence>
<accession>A0A5J6TEP1</accession>
<organism evidence="1 2">
    <name type="scientific">Gordonia phage GretelLyn</name>
    <dbReference type="NCBI Taxonomy" id="2599844"/>
    <lineage>
        <taxon>Viruses</taxon>
        <taxon>Duplodnaviria</taxon>
        <taxon>Heunggongvirae</taxon>
        <taxon>Uroviricota</taxon>
        <taxon>Caudoviricetes</taxon>
        <taxon>Dovevirinae</taxon>
        <taxon>Lambovirus</taxon>
        <taxon>Lambovirus sadboi</taxon>
    </lineage>
</organism>
<sequence length="66" mass="7834">MDLTLSCNGRHRQCSRYHADLVASYRAERERQELTLEGMEYQSREDHNRASLITFGEWLRGNRVYG</sequence>
<gene>
    <name evidence="1" type="primary">91</name>
    <name evidence="1" type="ORF">PBI_GRETELLYN_91</name>
</gene>
<dbReference type="EMBL" id="MN234162">
    <property type="protein sequence ID" value="QFG08227.1"/>
    <property type="molecule type" value="Genomic_DNA"/>
</dbReference>
<protein>
    <submittedName>
        <fullName evidence="1">Uncharacterized protein</fullName>
    </submittedName>
</protein>
<dbReference type="Proteomes" id="UP000325832">
    <property type="component" value="Genome"/>
</dbReference>